<dbReference type="InterPro" id="IPR023198">
    <property type="entry name" value="PGP-like_dom2"/>
</dbReference>
<protein>
    <submittedName>
        <fullName evidence="1">HAD family hydrolase</fullName>
    </submittedName>
</protein>
<name>A0A4U0F7J9_9BACL</name>
<dbReference type="Gene3D" id="1.10.150.240">
    <property type="entry name" value="Putative phosphatase, domain 2"/>
    <property type="match status" value="1"/>
</dbReference>
<dbReference type="EMBL" id="SUPK01000011">
    <property type="protein sequence ID" value="TJY38952.1"/>
    <property type="molecule type" value="Genomic_DNA"/>
</dbReference>
<evidence type="ECO:0000313" key="1">
    <source>
        <dbReference type="EMBL" id="TJY38952.1"/>
    </source>
</evidence>
<dbReference type="OrthoDB" id="9792518at2"/>
<dbReference type="Proteomes" id="UP000309673">
    <property type="component" value="Unassembled WGS sequence"/>
</dbReference>
<comment type="caution">
    <text evidence="1">The sequence shown here is derived from an EMBL/GenBank/DDBJ whole genome shotgun (WGS) entry which is preliminary data.</text>
</comment>
<dbReference type="NCBIfam" id="TIGR01509">
    <property type="entry name" value="HAD-SF-IA-v3"/>
    <property type="match status" value="1"/>
</dbReference>
<gene>
    <name evidence="1" type="ORF">E5161_19165</name>
</gene>
<dbReference type="NCBIfam" id="TIGR01549">
    <property type="entry name" value="HAD-SF-IA-v1"/>
    <property type="match status" value="1"/>
</dbReference>
<dbReference type="GO" id="GO:0006281">
    <property type="term" value="P:DNA repair"/>
    <property type="evidence" value="ECO:0007669"/>
    <property type="project" value="TreeGrafter"/>
</dbReference>
<dbReference type="PANTHER" id="PTHR43434:SF1">
    <property type="entry name" value="PHOSPHOGLYCOLATE PHOSPHATASE"/>
    <property type="match status" value="1"/>
</dbReference>
<dbReference type="SUPFAM" id="SSF56784">
    <property type="entry name" value="HAD-like"/>
    <property type="match status" value="1"/>
</dbReference>
<proteinExistence type="predicted"/>
<dbReference type="Pfam" id="PF13419">
    <property type="entry name" value="HAD_2"/>
    <property type="match status" value="1"/>
</dbReference>
<accession>A0A4U0F7J9</accession>
<keyword evidence="2" id="KW-1185">Reference proteome</keyword>
<organism evidence="1 2">
    <name type="scientific">Cohnella pontilimi</name>
    <dbReference type="NCBI Taxonomy" id="2564100"/>
    <lineage>
        <taxon>Bacteria</taxon>
        <taxon>Bacillati</taxon>
        <taxon>Bacillota</taxon>
        <taxon>Bacilli</taxon>
        <taxon>Bacillales</taxon>
        <taxon>Paenibacillaceae</taxon>
        <taxon>Cohnella</taxon>
    </lineage>
</organism>
<dbReference type="InterPro" id="IPR006439">
    <property type="entry name" value="HAD-SF_hydro_IA"/>
</dbReference>
<dbReference type="SFLD" id="SFLDS00003">
    <property type="entry name" value="Haloacid_Dehalogenase"/>
    <property type="match status" value="1"/>
</dbReference>
<dbReference type="SFLD" id="SFLDG01129">
    <property type="entry name" value="C1.5:_HAD__Beta-PGM__Phosphata"/>
    <property type="match status" value="1"/>
</dbReference>
<dbReference type="GO" id="GO:0008967">
    <property type="term" value="F:phosphoglycolate phosphatase activity"/>
    <property type="evidence" value="ECO:0007669"/>
    <property type="project" value="TreeGrafter"/>
</dbReference>
<sequence>MPCSLKASCKFVPKKRRSPVTLRGAAFFNNFHRIMSLLKKETGVWGMPVKAVLFDFDGTLADTLPASFKAFRSVFEKYDRMSLTEERIVAMFGPTEEGILGKYLKNRFAFSEAVEQYYEVYKQSHADLVPDHPEMIELLAKLKKNDILIGVVTGKSDRAFQLSAEALKLKAFFDAAITGDDVKQPKPDPEGVLAALKQLGASPEEAVFVGDSNADIKAGKDAGVRTFAVQWLSVSQSTQYDVQPDGVFYRIQDFQDWLARTNSA</sequence>
<dbReference type="InterPro" id="IPR050155">
    <property type="entry name" value="HAD-like_hydrolase_sf"/>
</dbReference>
<dbReference type="AlphaFoldDB" id="A0A4U0F7J9"/>
<keyword evidence="1" id="KW-0378">Hydrolase</keyword>
<dbReference type="PANTHER" id="PTHR43434">
    <property type="entry name" value="PHOSPHOGLYCOLATE PHOSPHATASE"/>
    <property type="match status" value="1"/>
</dbReference>
<dbReference type="PRINTS" id="PR00413">
    <property type="entry name" value="HADHALOGNASE"/>
</dbReference>
<dbReference type="InterPro" id="IPR036412">
    <property type="entry name" value="HAD-like_sf"/>
</dbReference>
<dbReference type="SFLD" id="SFLDG01135">
    <property type="entry name" value="C1.5.6:_HAD__Beta-PGM__Phospha"/>
    <property type="match status" value="1"/>
</dbReference>
<evidence type="ECO:0000313" key="2">
    <source>
        <dbReference type="Proteomes" id="UP000309673"/>
    </source>
</evidence>
<dbReference type="InterPro" id="IPR041492">
    <property type="entry name" value="HAD_2"/>
</dbReference>
<reference evidence="1 2" key="1">
    <citation type="submission" date="2019-04" db="EMBL/GenBank/DDBJ databases">
        <title>Cohnella sp. nov., isolated from soil.</title>
        <authorList>
            <person name="Kim W."/>
        </authorList>
    </citation>
    <scope>NUCLEOTIDE SEQUENCE [LARGE SCALE GENOMIC DNA]</scope>
    <source>
        <strain evidence="1 2">CAU 1483</strain>
    </source>
</reference>
<dbReference type="InterPro" id="IPR023214">
    <property type="entry name" value="HAD_sf"/>
</dbReference>
<dbReference type="Gene3D" id="3.40.50.1000">
    <property type="entry name" value="HAD superfamily/HAD-like"/>
    <property type="match status" value="1"/>
</dbReference>